<feature type="binding site" evidence="9">
    <location>
        <begin position="109"/>
        <end position="119"/>
    </location>
    <ligand>
        <name>ATP</name>
        <dbReference type="ChEBI" id="CHEBI:30616"/>
    </ligand>
</feature>
<dbReference type="UniPathway" id="UPA00056">
    <property type="reaction ID" value="UER00094"/>
</dbReference>
<dbReference type="InterPro" id="IPR013750">
    <property type="entry name" value="GHMP_kinase_C_dom"/>
</dbReference>
<reference evidence="12" key="1">
    <citation type="journal article" date="2019" name="PLoS Negl. Trop. Dis.">
        <title>Revisiting the worldwide diversity of Leptospira species in the environment.</title>
        <authorList>
            <person name="Vincent A.T."/>
            <person name="Schiettekatte O."/>
            <person name="Bourhy P."/>
            <person name="Veyrier F.J."/>
            <person name="Picardeau M."/>
        </authorList>
    </citation>
    <scope>NUCLEOTIDE SEQUENCE [LARGE SCALE GENOMIC DNA]</scope>
    <source>
        <strain evidence="12">201702476</strain>
    </source>
</reference>
<comment type="similarity">
    <text evidence="1 9">Belongs to the GHMP kinase family. IspE subfamily.</text>
</comment>
<evidence type="ECO:0000256" key="1">
    <source>
        <dbReference type="ARBA" id="ARBA00009684"/>
    </source>
</evidence>
<proteinExistence type="inferred from homology"/>
<comment type="catalytic activity">
    <reaction evidence="9">
        <text>4-CDP-2-C-methyl-D-erythritol + ATP = 4-CDP-2-C-methyl-D-erythritol 2-phosphate + ADP + H(+)</text>
        <dbReference type="Rhea" id="RHEA:18437"/>
        <dbReference type="ChEBI" id="CHEBI:15378"/>
        <dbReference type="ChEBI" id="CHEBI:30616"/>
        <dbReference type="ChEBI" id="CHEBI:57823"/>
        <dbReference type="ChEBI" id="CHEBI:57919"/>
        <dbReference type="ChEBI" id="CHEBI:456216"/>
        <dbReference type="EC" id="2.7.1.148"/>
    </reaction>
</comment>
<feature type="domain" description="GHMP kinase C-terminal" evidence="11">
    <location>
        <begin position="218"/>
        <end position="293"/>
    </location>
</feature>
<evidence type="ECO:0000256" key="6">
    <source>
        <dbReference type="ARBA" id="ARBA00022777"/>
    </source>
</evidence>
<dbReference type="InterPro" id="IPR036554">
    <property type="entry name" value="GHMP_kinase_C_sf"/>
</dbReference>
<feature type="active site" evidence="9">
    <location>
        <position position="7"/>
    </location>
</feature>
<evidence type="ECO:0000256" key="3">
    <source>
        <dbReference type="ARBA" id="ARBA00017473"/>
    </source>
</evidence>
<dbReference type="PIRSF" id="PIRSF010376">
    <property type="entry name" value="IspE"/>
    <property type="match status" value="1"/>
</dbReference>
<dbReference type="RefSeq" id="WP_135625161.1">
    <property type="nucleotide sequence ID" value="NZ_RQGD01000046.1"/>
</dbReference>
<dbReference type="SUPFAM" id="SSF54211">
    <property type="entry name" value="Ribosomal protein S5 domain 2-like"/>
    <property type="match status" value="1"/>
</dbReference>
<dbReference type="InterPro" id="IPR020568">
    <property type="entry name" value="Ribosomal_Su5_D2-typ_SF"/>
</dbReference>
<dbReference type="SUPFAM" id="SSF55060">
    <property type="entry name" value="GHMP Kinase, C-terminal domain"/>
    <property type="match status" value="1"/>
</dbReference>
<feature type="domain" description="GHMP kinase N-terminal" evidence="10">
    <location>
        <begin position="81"/>
        <end position="154"/>
    </location>
</feature>
<dbReference type="Pfam" id="PF08544">
    <property type="entry name" value="GHMP_kinases_C"/>
    <property type="match status" value="1"/>
</dbReference>
<evidence type="ECO:0000313" key="13">
    <source>
        <dbReference type="Proteomes" id="UP000297693"/>
    </source>
</evidence>
<dbReference type="InterPro" id="IPR014721">
    <property type="entry name" value="Ribsml_uS5_D2-typ_fold_subgr"/>
</dbReference>
<evidence type="ECO:0000256" key="9">
    <source>
        <dbReference type="HAMAP-Rule" id="MF_00061"/>
    </source>
</evidence>
<dbReference type="HAMAP" id="MF_00061">
    <property type="entry name" value="IspE"/>
    <property type="match status" value="1"/>
</dbReference>
<evidence type="ECO:0000256" key="8">
    <source>
        <dbReference type="ARBA" id="ARBA00032554"/>
    </source>
</evidence>
<dbReference type="Gene3D" id="3.30.230.10">
    <property type="match status" value="1"/>
</dbReference>
<sequence length="302" mass="33740">MNHSFAKINLGLEIPFRRPDGYHEIRSIFVKTDFGDDFELEFFSLKNNAQPEFQLVSKNELGPQKFDLFESVSERGDVSKNILTKAYDNVFPFLKKKQGVRIHLTKRIPPEGGIGGGSSNAGSLLKILLPKTSLTTSEQLTLAKGIGADVPFFLQNQNCVVRGIGEILEPIEIARGFGVLAIPSLSLSTKAMYEGLQKSLQNTLDSKIWKTLTEDVIRNLQVGDWKGLYGQLENEFEKVAFQNHSDLKELKLRFMQCGAEFASLSGSGSCFYGLVSEKLAQDVLLEKMKFHFPSVDFLSFSI</sequence>
<keyword evidence="5 9" id="KW-0547">Nucleotide-binding</keyword>
<dbReference type="EC" id="2.7.1.148" evidence="2 9"/>
<dbReference type="GO" id="GO:0005524">
    <property type="term" value="F:ATP binding"/>
    <property type="evidence" value="ECO:0007669"/>
    <property type="project" value="UniProtKB-UniRule"/>
</dbReference>
<gene>
    <name evidence="9" type="primary">ispE</name>
    <name evidence="12" type="ORF">EHQ58_17040</name>
</gene>
<keyword evidence="7 9" id="KW-0067">ATP-binding</keyword>
<dbReference type="Pfam" id="PF00288">
    <property type="entry name" value="GHMP_kinases_N"/>
    <property type="match status" value="1"/>
</dbReference>
<comment type="function">
    <text evidence="9">Catalyzes the phosphorylation of the position 2 hydroxy group of 4-diphosphocytidyl-2C-methyl-D-erythritol.</text>
</comment>
<keyword evidence="4 9" id="KW-0808">Transferase</keyword>
<accession>A0A4R9JU55</accession>
<keyword evidence="13" id="KW-1185">Reference proteome</keyword>
<dbReference type="PANTHER" id="PTHR43527">
    <property type="entry name" value="4-DIPHOSPHOCYTIDYL-2-C-METHYL-D-ERYTHRITOL KINASE, CHLOROPLASTIC"/>
    <property type="match status" value="1"/>
</dbReference>
<evidence type="ECO:0000259" key="11">
    <source>
        <dbReference type="Pfam" id="PF08544"/>
    </source>
</evidence>
<evidence type="ECO:0000256" key="2">
    <source>
        <dbReference type="ARBA" id="ARBA00012052"/>
    </source>
</evidence>
<dbReference type="InterPro" id="IPR006204">
    <property type="entry name" value="GHMP_kinase_N_dom"/>
</dbReference>
<keyword evidence="6 9" id="KW-0418">Kinase</keyword>
<dbReference type="NCBIfam" id="NF011207">
    <property type="entry name" value="PRK14613.1"/>
    <property type="match status" value="1"/>
</dbReference>
<name>A0A4R9JU55_9LEPT</name>
<dbReference type="GO" id="GO:0050515">
    <property type="term" value="F:4-(cytidine 5'-diphospho)-2-C-methyl-D-erythritol kinase activity"/>
    <property type="evidence" value="ECO:0007669"/>
    <property type="project" value="UniProtKB-UniRule"/>
</dbReference>
<dbReference type="NCBIfam" id="TIGR00154">
    <property type="entry name" value="ispE"/>
    <property type="match status" value="1"/>
</dbReference>
<organism evidence="12 13">
    <name type="scientific">Leptospira ognonensis</name>
    <dbReference type="NCBI Taxonomy" id="2484945"/>
    <lineage>
        <taxon>Bacteria</taxon>
        <taxon>Pseudomonadati</taxon>
        <taxon>Spirochaetota</taxon>
        <taxon>Spirochaetia</taxon>
        <taxon>Leptospirales</taxon>
        <taxon>Leptospiraceae</taxon>
        <taxon>Leptospira</taxon>
    </lineage>
</organism>
<dbReference type="AlphaFoldDB" id="A0A4R9JU55"/>
<dbReference type="OrthoDB" id="9809438at2"/>
<evidence type="ECO:0000256" key="5">
    <source>
        <dbReference type="ARBA" id="ARBA00022741"/>
    </source>
</evidence>
<comment type="pathway">
    <text evidence="9">Isoprenoid biosynthesis; isopentenyl diphosphate biosynthesis via DXP pathway; isopentenyl diphosphate from 1-deoxy-D-xylulose 5-phosphate: step 3/6.</text>
</comment>
<dbReference type="PANTHER" id="PTHR43527:SF2">
    <property type="entry name" value="4-DIPHOSPHOCYTIDYL-2-C-METHYL-D-ERYTHRITOL KINASE, CHLOROPLASTIC"/>
    <property type="match status" value="1"/>
</dbReference>
<dbReference type="InterPro" id="IPR004424">
    <property type="entry name" value="IspE"/>
</dbReference>
<evidence type="ECO:0000259" key="10">
    <source>
        <dbReference type="Pfam" id="PF00288"/>
    </source>
</evidence>
<keyword evidence="9" id="KW-0414">Isoprene biosynthesis</keyword>
<dbReference type="Proteomes" id="UP000297693">
    <property type="component" value="Unassembled WGS sequence"/>
</dbReference>
<comment type="caution">
    <text evidence="12">The sequence shown here is derived from an EMBL/GenBank/DDBJ whole genome shotgun (WGS) entry which is preliminary data.</text>
</comment>
<dbReference type="GO" id="GO:0019288">
    <property type="term" value="P:isopentenyl diphosphate biosynthetic process, methylerythritol 4-phosphate pathway"/>
    <property type="evidence" value="ECO:0007669"/>
    <property type="project" value="UniProtKB-UniRule"/>
</dbReference>
<dbReference type="EMBL" id="RQGD01000046">
    <property type="protein sequence ID" value="TGL56333.1"/>
    <property type="molecule type" value="Genomic_DNA"/>
</dbReference>
<protein>
    <recommendedName>
        <fullName evidence="3 9">4-diphosphocytidyl-2-C-methyl-D-erythritol kinase</fullName>
        <shortName evidence="9">CMK</shortName>
        <ecNumber evidence="2 9">2.7.1.148</ecNumber>
    </recommendedName>
    <alternativeName>
        <fullName evidence="8 9">4-(cytidine-5'-diphospho)-2-C-methyl-D-erythritol kinase</fullName>
    </alternativeName>
</protein>
<dbReference type="Gene3D" id="3.30.70.890">
    <property type="entry name" value="GHMP kinase, C-terminal domain"/>
    <property type="match status" value="1"/>
</dbReference>
<evidence type="ECO:0000256" key="4">
    <source>
        <dbReference type="ARBA" id="ARBA00022679"/>
    </source>
</evidence>
<evidence type="ECO:0000256" key="7">
    <source>
        <dbReference type="ARBA" id="ARBA00022840"/>
    </source>
</evidence>
<dbReference type="GO" id="GO:0016114">
    <property type="term" value="P:terpenoid biosynthetic process"/>
    <property type="evidence" value="ECO:0007669"/>
    <property type="project" value="UniProtKB-UniRule"/>
</dbReference>
<evidence type="ECO:0000313" key="12">
    <source>
        <dbReference type="EMBL" id="TGL56333.1"/>
    </source>
</evidence>
<feature type="active site" evidence="9">
    <location>
        <position position="149"/>
    </location>
</feature>